<reference evidence="7" key="1">
    <citation type="submission" date="2020-05" db="EMBL/GenBank/DDBJ databases">
        <authorList>
            <person name="Chiriac C."/>
            <person name="Salcher M."/>
            <person name="Ghai R."/>
            <person name="Kavagutti S V."/>
        </authorList>
    </citation>
    <scope>NUCLEOTIDE SEQUENCE</scope>
</reference>
<evidence type="ECO:0000313" key="8">
    <source>
        <dbReference type="EMBL" id="CAB5041385.1"/>
    </source>
</evidence>
<comment type="catalytic activity">
    <reaction evidence="1">
        <text>chorismate = isochorismate</text>
        <dbReference type="Rhea" id="RHEA:18985"/>
        <dbReference type="ChEBI" id="CHEBI:29748"/>
        <dbReference type="ChEBI" id="CHEBI:29780"/>
        <dbReference type="EC" id="5.4.4.2"/>
    </reaction>
</comment>
<dbReference type="PANTHER" id="PTHR42839">
    <property type="entry name" value="ISOCHORISMATE SYNTHASE ENTC"/>
    <property type="match status" value="1"/>
</dbReference>
<evidence type="ECO:0000256" key="1">
    <source>
        <dbReference type="ARBA" id="ARBA00000799"/>
    </source>
</evidence>
<dbReference type="InterPro" id="IPR019999">
    <property type="entry name" value="Anth_synth_I-like"/>
</dbReference>
<dbReference type="Pfam" id="PF00425">
    <property type="entry name" value="Chorismate_bind"/>
    <property type="match status" value="1"/>
</dbReference>
<dbReference type="InterPro" id="IPR015890">
    <property type="entry name" value="Chorismate_C"/>
</dbReference>
<dbReference type="PRINTS" id="PR00095">
    <property type="entry name" value="ANTSNTHASEI"/>
</dbReference>
<accession>A0A6J7EVB0</accession>
<dbReference type="Gene3D" id="3.60.120.10">
    <property type="entry name" value="Anthranilate synthase"/>
    <property type="match status" value="1"/>
</dbReference>
<evidence type="ECO:0000256" key="2">
    <source>
        <dbReference type="ARBA" id="ARBA00005297"/>
    </source>
</evidence>
<comment type="similarity">
    <text evidence="2">Belongs to the isochorismate synthase family.</text>
</comment>
<evidence type="ECO:0000256" key="5">
    <source>
        <dbReference type="ARBA" id="ARBA00041564"/>
    </source>
</evidence>
<sequence>MPDPVIELMKSAIIAREQPGAPLKVRTRSLDNPGNLLALLPSGDAVSWVRNGEGMVGWGVAASLEISGPERFSRAQRWWAKLCAQASVDDTVAMPGTGPVAFASFAFDPEPGISVITVPRVLIGRRNGQSWITVIGSEGDPRNELRVVSVPNAPKNVQWTDGSQTAASWEAAVQEAITRINHNELDKVVLARDIFGKVDGELDSRSVLSSLAQAYPTCWTFSVGGLVGATPELLVRRTGDLVTSRVLAGTVRSQGNDSADADMAQVLLNSEKDLAEHAYAVRSVALALAAHCTDLDVPAQPHVLPLANVQHLATDVTGRLADDVPVLALAALLHPTAAVCGTPTERARATIRELEGMDRGRYAGPVGWLDAHGDGEFGIALRCAEIDQEAGTIRAFAGCGIVAGSNSEQELAESNAKLVPIRDALANR</sequence>
<evidence type="ECO:0000259" key="6">
    <source>
        <dbReference type="Pfam" id="PF00425"/>
    </source>
</evidence>
<dbReference type="EMBL" id="CAFBMC010000002">
    <property type="protein sequence ID" value="CAB4887602.1"/>
    <property type="molecule type" value="Genomic_DNA"/>
</dbReference>
<dbReference type="SUPFAM" id="SSF56322">
    <property type="entry name" value="ADC synthase"/>
    <property type="match status" value="1"/>
</dbReference>
<gene>
    <name evidence="7" type="ORF">UFOPK3495_00052</name>
    <name evidence="8" type="ORF">UFOPK4237_01306</name>
</gene>
<keyword evidence="4" id="KW-0413">Isomerase</keyword>
<proteinExistence type="inferred from homology"/>
<dbReference type="NCBIfam" id="TIGR00543">
    <property type="entry name" value="isochor_syn"/>
    <property type="match status" value="1"/>
</dbReference>
<evidence type="ECO:0000256" key="3">
    <source>
        <dbReference type="ARBA" id="ARBA00012824"/>
    </source>
</evidence>
<evidence type="ECO:0000256" key="4">
    <source>
        <dbReference type="ARBA" id="ARBA00023235"/>
    </source>
</evidence>
<name>A0A6J7EVB0_9ZZZZ</name>
<feature type="domain" description="Chorismate-utilising enzyme C-terminal" evidence="6">
    <location>
        <begin position="167"/>
        <end position="417"/>
    </location>
</feature>
<evidence type="ECO:0000313" key="7">
    <source>
        <dbReference type="EMBL" id="CAB4887602.1"/>
    </source>
</evidence>
<dbReference type="InterPro" id="IPR005801">
    <property type="entry name" value="ADC_synthase"/>
</dbReference>
<dbReference type="PANTHER" id="PTHR42839:SF2">
    <property type="entry name" value="ISOCHORISMATE SYNTHASE ENTC"/>
    <property type="match status" value="1"/>
</dbReference>
<dbReference type="EC" id="5.4.4.2" evidence="3"/>
<dbReference type="InterPro" id="IPR004561">
    <property type="entry name" value="IsoChor_synthase"/>
</dbReference>
<organism evidence="7">
    <name type="scientific">freshwater metagenome</name>
    <dbReference type="NCBI Taxonomy" id="449393"/>
    <lineage>
        <taxon>unclassified sequences</taxon>
        <taxon>metagenomes</taxon>
        <taxon>ecological metagenomes</taxon>
    </lineage>
</organism>
<protein>
    <recommendedName>
        <fullName evidence="3">isochorismate synthase</fullName>
        <ecNumber evidence="3">5.4.4.2</ecNumber>
    </recommendedName>
    <alternativeName>
        <fullName evidence="5">Isochorismate mutase</fullName>
    </alternativeName>
</protein>
<dbReference type="EMBL" id="CAFBPZ010000103">
    <property type="protein sequence ID" value="CAB5041385.1"/>
    <property type="molecule type" value="Genomic_DNA"/>
</dbReference>
<dbReference type="AlphaFoldDB" id="A0A6J7EVB0"/>
<dbReference type="GO" id="GO:0008909">
    <property type="term" value="F:isochorismate synthase activity"/>
    <property type="evidence" value="ECO:0007669"/>
    <property type="project" value="UniProtKB-EC"/>
</dbReference>